<keyword evidence="3" id="KW-1185">Reference proteome</keyword>
<name>A0A834KQF1_VESPE</name>
<dbReference type="AlphaFoldDB" id="A0A834KQF1"/>
<protein>
    <submittedName>
        <fullName evidence="2">Uncharacterized protein</fullName>
    </submittedName>
</protein>
<reference evidence="2" key="1">
    <citation type="journal article" date="2020" name="G3 (Bethesda)">
        <title>High-Quality Assemblies for Three Invasive Social Wasps from the &lt;i&gt;Vespula&lt;/i&gt; Genus.</title>
        <authorList>
            <person name="Harrop T.W.R."/>
            <person name="Guhlin J."/>
            <person name="McLaughlin G.M."/>
            <person name="Permina E."/>
            <person name="Stockwell P."/>
            <person name="Gilligan J."/>
            <person name="Le Lec M.F."/>
            <person name="Gruber M.A.M."/>
            <person name="Quinn O."/>
            <person name="Lovegrove M."/>
            <person name="Duncan E.J."/>
            <person name="Remnant E.J."/>
            <person name="Van Eeckhoven J."/>
            <person name="Graham B."/>
            <person name="Knapp R.A."/>
            <person name="Langford K.W."/>
            <person name="Kronenberg Z."/>
            <person name="Press M.O."/>
            <person name="Eacker S.M."/>
            <person name="Wilson-Rankin E.E."/>
            <person name="Purcell J."/>
            <person name="Lester P.J."/>
            <person name="Dearden P.K."/>
        </authorList>
    </citation>
    <scope>NUCLEOTIDE SEQUENCE</scope>
    <source>
        <strain evidence="2">Volc-1</strain>
    </source>
</reference>
<evidence type="ECO:0000313" key="2">
    <source>
        <dbReference type="EMBL" id="KAF7410888.1"/>
    </source>
</evidence>
<evidence type="ECO:0000313" key="3">
    <source>
        <dbReference type="Proteomes" id="UP000600918"/>
    </source>
</evidence>
<accession>A0A834KQF1</accession>
<evidence type="ECO:0000256" key="1">
    <source>
        <dbReference type="SAM" id="MobiDB-lite"/>
    </source>
</evidence>
<gene>
    <name evidence="2" type="ORF">H0235_013495</name>
</gene>
<feature type="region of interest" description="Disordered" evidence="1">
    <location>
        <begin position="1"/>
        <end position="22"/>
    </location>
</feature>
<sequence length="112" mass="12908">MVMRLKVETLEEHSPRGAKGSLKDEDLTEAPLYKLIVLLARFEIHLGRQPALDNRVHSTSNEATRSVDYWLLTKPREPLLSIRDDTKLVELYDFLSFALTITKKILIQSFPD</sequence>
<comment type="caution">
    <text evidence="2">The sequence shown here is derived from an EMBL/GenBank/DDBJ whole genome shotgun (WGS) entry which is preliminary data.</text>
</comment>
<dbReference type="EMBL" id="JACSDY010000013">
    <property type="protein sequence ID" value="KAF7410888.1"/>
    <property type="molecule type" value="Genomic_DNA"/>
</dbReference>
<dbReference type="Proteomes" id="UP000600918">
    <property type="component" value="Unassembled WGS sequence"/>
</dbReference>
<organism evidence="2 3">
    <name type="scientific">Vespula pensylvanica</name>
    <name type="common">Western yellow jacket</name>
    <name type="synonym">Wasp</name>
    <dbReference type="NCBI Taxonomy" id="30213"/>
    <lineage>
        <taxon>Eukaryota</taxon>
        <taxon>Metazoa</taxon>
        <taxon>Ecdysozoa</taxon>
        <taxon>Arthropoda</taxon>
        <taxon>Hexapoda</taxon>
        <taxon>Insecta</taxon>
        <taxon>Pterygota</taxon>
        <taxon>Neoptera</taxon>
        <taxon>Endopterygota</taxon>
        <taxon>Hymenoptera</taxon>
        <taxon>Apocrita</taxon>
        <taxon>Aculeata</taxon>
        <taxon>Vespoidea</taxon>
        <taxon>Vespidae</taxon>
        <taxon>Vespinae</taxon>
        <taxon>Vespula</taxon>
    </lineage>
</organism>
<proteinExistence type="predicted"/>